<evidence type="ECO:0000259" key="8">
    <source>
        <dbReference type="PROSITE" id="PS50928"/>
    </source>
</evidence>
<dbReference type="SUPFAM" id="SSF161098">
    <property type="entry name" value="MetI-like"/>
    <property type="match status" value="1"/>
</dbReference>
<gene>
    <name evidence="9" type="ORF">A4R43_02525</name>
</gene>
<dbReference type="Gene3D" id="1.10.3720.10">
    <property type="entry name" value="MetI-like"/>
    <property type="match status" value="1"/>
</dbReference>
<feature type="transmembrane region" description="Helical" evidence="7">
    <location>
        <begin position="155"/>
        <end position="175"/>
    </location>
</feature>
<dbReference type="PANTHER" id="PTHR43744:SF12">
    <property type="entry name" value="ABC TRANSPORTER PERMEASE PROTEIN MG189-RELATED"/>
    <property type="match status" value="1"/>
</dbReference>
<evidence type="ECO:0000256" key="7">
    <source>
        <dbReference type="RuleBase" id="RU363032"/>
    </source>
</evidence>
<sequence>MTAVLDPPAPAPPAGARGRARRLAGRVAGPWVYAGLIAVLAGSAFPVYWSLVVSSQTPDAIDSVPPVLVPGGHLFENIARVFDTTDFALALTNSIVVSGTITFSVVLFSTLAGFAFAKLRFRGRNVLLLVIIATQAIPTELGVIPLYMMMSEFGWAGQIHAVIVPGLVTAFGVFFMRQYFERAIPDELLEAGRMDGCGTLRLFWHVALPAARPAAAVLGLFTFMQAWNDFFWPLVVLVPENPTVQTALNTLASGYTTDYTLVLTAATLATVPVLAIFLLFGRQIVGGIMSGAVKG</sequence>
<feature type="transmembrane region" description="Helical" evidence="7">
    <location>
        <begin position="27"/>
        <end position="49"/>
    </location>
</feature>
<keyword evidence="6 7" id="KW-0472">Membrane</keyword>
<dbReference type="InterPro" id="IPR000515">
    <property type="entry name" value="MetI-like"/>
</dbReference>
<dbReference type="Proteomes" id="UP000250434">
    <property type="component" value="Chromosome"/>
</dbReference>
<feature type="domain" description="ABC transmembrane type-1" evidence="8">
    <location>
        <begin position="91"/>
        <end position="280"/>
    </location>
</feature>
<dbReference type="EMBL" id="CP015163">
    <property type="protein sequence ID" value="AXB41532.1"/>
    <property type="molecule type" value="Genomic_DNA"/>
</dbReference>
<reference evidence="9 10" key="1">
    <citation type="submission" date="2016-04" db="EMBL/GenBank/DDBJ databases">
        <title>Complete genome sequence and analysis of deep-sea sediment isolate, Amycolatopsis sp. WP1.</title>
        <authorList>
            <person name="Wang H."/>
            <person name="Chen S."/>
            <person name="Wu Q."/>
        </authorList>
    </citation>
    <scope>NUCLEOTIDE SEQUENCE [LARGE SCALE GENOMIC DNA]</scope>
    <source>
        <strain evidence="9 10">WP1</strain>
    </source>
</reference>
<comment type="similarity">
    <text evidence="7">Belongs to the binding-protein-dependent transport system permease family.</text>
</comment>
<dbReference type="AlphaFoldDB" id="A0A344L0F8"/>
<protein>
    <submittedName>
        <fullName evidence="9">Sugar ABC transporter permease</fullName>
    </submittedName>
</protein>
<dbReference type="CDD" id="cd06261">
    <property type="entry name" value="TM_PBP2"/>
    <property type="match status" value="1"/>
</dbReference>
<name>A0A344L0F8_9PSEU</name>
<feature type="transmembrane region" description="Helical" evidence="7">
    <location>
        <begin position="126"/>
        <end position="149"/>
    </location>
</feature>
<organism evidence="9 10">
    <name type="scientific">Amycolatopsis albispora</name>
    <dbReference type="NCBI Taxonomy" id="1804986"/>
    <lineage>
        <taxon>Bacteria</taxon>
        <taxon>Bacillati</taxon>
        <taxon>Actinomycetota</taxon>
        <taxon>Actinomycetes</taxon>
        <taxon>Pseudonocardiales</taxon>
        <taxon>Pseudonocardiaceae</taxon>
        <taxon>Amycolatopsis</taxon>
    </lineage>
</organism>
<keyword evidence="3" id="KW-1003">Cell membrane</keyword>
<dbReference type="Pfam" id="PF00528">
    <property type="entry name" value="BPD_transp_1"/>
    <property type="match status" value="1"/>
</dbReference>
<evidence type="ECO:0000256" key="3">
    <source>
        <dbReference type="ARBA" id="ARBA00022475"/>
    </source>
</evidence>
<evidence type="ECO:0000256" key="6">
    <source>
        <dbReference type="ARBA" id="ARBA00023136"/>
    </source>
</evidence>
<evidence type="ECO:0000256" key="1">
    <source>
        <dbReference type="ARBA" id="ARBA00004651"/>
    </source>
</evidence>
<dbReference type="PANTHER" id="PTHR43744">
    <property type="entry name" value="ABC TRANSPORTER PERMEASE PROTEIN MG189-RELATED-RELATED"/>
    <property type="match status" value="1"/>
</dbReference>
<keyword evidence="5 7" id="KW-1133">Transmembrane helix</keyword>
<proteinExistence type="inferred from homology"/>
<dbReference type="PROSITE" id="PS50928">
    <property type="entry name" value="ABC_TM1"/>
    <property type="match status" value="1"/>
</dbReference>
<comment type="subcellular location">
    <subcellularLocation>
        <location evidence="1 7">Cell membrane</location>
        <topology evidence="1 7">Multi-pass membrane protein</topology>
    </subcellularLocation>
</comment>
<dbReference type="InterPro" id="IPR035906">
    <property type="entry name" value="MetI-like_sf"/>
</dbReference>
<keyword evidence="4 7" id="KW-0812">Transmembrane</keyword>
<dbReference type="OrthoDB" id="2063054at2"/>
<dbReference type="RefSeq" id="WP_113690792.1">
    <property type="nucleotide sequence ID" value="NZ_CP015163.1"/>
</dbReference>
<evidence type="ECO:0000256" key="2">
    <source>
        <dbReference type="ARBA" id="ARBA00022448"/>
    </source>
</evidence>
<evidence type="ECO:0000313" key="9">
    <source>
        <dbReference type="EMBL" id="AXB41532.1"/>
    </source>
</evidence>
<evidence type="ECO:0000313" key="10">
    <source>
        <dbReference type="Proteomes" id="UP000250434"/>
    </source>
</evidence>
<dbReference type="KEGG" id="aab:A4R43_02525"/>
<dbReference type="GO" id="GO:0055085">
    <property type="term" value="P:transmembrane transport"/>
    <property type="evidence" value="ECO:0007669"/>
    <property type="project" value="InterPro"/>
</dbReference>
<evidence type="ECO:0000256" key="4">
    <source>
        <dbReference type="ARBA" id="ARBA00022692"/>
    </source>
</evidence>
<keyword evidence="10" id="KW-1185">Reference proteome</keyword>
<keyword evidence="2 7" id="KW-0813">Transport</keyword>
<accession>A0A344L0F8</accession>
<dbReference type="GO" id="GO:0005886">
    <property type="term" value="C:plasma membrane"/>
    <property type="evidence" value="ECO:0007669"/>
    <property type="project" value="UniProtKB-SubCell"/>
</dbReference>
<feature type="transmembrane region" description="Helical" evidence="7">
    <location>
        <begin position="259"/>
        <end position="280"/>
    </location>
</feature>
<feature type="transmembrane region" description="Helical" evidence="7">
    <location>
        <begin position="95"/>
        <end position="117"/>
    </location>
</feature>
<feature type="transmembrane region" description="Helical" evidence="7">
    <location>
        <begin position="202"/>
        <end position="227"/>
    </location>
</feature>
<evidence type="ECO:0000256" key="5">
    <source>
        <dbReference type="ARBA" id="ARBA00022989"/>
    </source>
</evidence>